<dbReference type="PANTHER" id="PTHR30616:SF2">
    <property type="entry name" value="PURINE NUCLEOSIDE PHOSPHORYLASE LACC1"/>
    <property type="match status" value="1"/>
</dbReference>
<keyword evidence="6" id="KW-0479">Metal-binding</keyword>
<dbReference type="CDD" id="cd16833">
    <property type="entry name" value="YfiH"/>
    <property type="match status" value="1"/>
</dbReference>
<evidence type="ECO:0000313" key="14">
    <source>
        <dbReference type="Proteomes" id="UP000752012"/>
    </source>
</evidence>
<comment type="catalytic activity">
    <reaction evidence="1">
        <text>inosine + phosphate = alpha-D-ribose 1-phosphate + hypoxanthine</text>
        <dbReference type="Rhea" id="RHEA:27646"/>
        <dbReference type="ChEBI" id="CHEBI:17368"/>
        <dbReference type="ChEBI" id="CHEBI:17596"/>
        <dbReference type="ChEBI" id="CHEBI:43474"/>
        <dbReference type="ChEBI" id="CHEBI:57720"/>
        <dbReference type="EC" id="2.4.2.1"/>
    </reaction>
    <physiologicalReaction direction="left-to-right" evidence="1">
        <dbReference type="Rhea" id="RHEA:27647"/>
    </physiologicalReaction>
</comment>
<evidence type="ECO:0000256" key="7">
    <source>
        <dbReference type="ARBA" id="ARBA00022801"/>
    </source>
</evidence>
<protein>
    <recommendedName>
        <fullName evidence="12">Purine nucleoside phosphorylase</fullName>
    </recommendedName>
</protein>
<evidence type="ECO:0000256" key="6">
    <source>
        <dbReference type="ARBA" id="ARBA00022723"/>
    </source>
</evidence>
<dbReference type="SUPFAM" id="SSF64438">
    <property type="entry name" value="CNF1/YfiH-like putative cysteine hydrolases"/>
    <property type="match status" value="1"/>
</dbReference>
<evidence type="ECO:0000256" key="11">
    <source>
        <dbReference type="ARBA" id="ARBA00049893"/>
    </source>
</evidence>
<dbReference type="InterPro" id="IPR038371">
    <property type="entry name" value="Cu_polyphenol_OxRdtase_sf"/>
</dbReference>
<accession>A0A969PQM7</accession>
<dbReference type="EMBL" id="JAATHJ010000003">
    <property type="protein sequence ID" value="NJP36646.1"/>
    <property type="molecule type" value="Genomic_DNA"/>
</dbReference>
<evidence type="ECO:0000256" key="3">
    <source>
        <dbReference type="ARBA" id="ARBA00003215"/>
    </source>
</evidence>
<evidence type="ECO:0000256" key="4">
    <source>
        <dbReference type="ARBA" id="ARBA00007353"/>
    </source>
</evidence>
<comment type="caution">
    <text evidence="13">The sequence shown here is derived from an EMBL/GenBank/DDBJ whole genome shotgun (WGS) entry which is preliminary data.</text>
</comment>
<dbReference type="NCBIfam" id="TIGR00726">
    <property type="entry name" value="peptidoglycan editing factor PgeF"/>
    <property type="match status" value="1"/>
</dbReference>
<evidence type="ECO:0000256" key="1">
    <source>
        <dbReference type="ARBA" id="ARBA00000553"/>
    </source>
</evidence>
<dbReference type="InterPro" id="IPR011324">
    <property type="entry name" value="Cytotoxic_necrot_fac-like_cat"/>
</dbReference>
<evidence type="ECO:0000256" key="10">
    <source>
        <dbReference type="ARBA" id="ARBA00048968"/>
    </source>
</evidence>
<comment type="cofactor">
    <cofactor evidence="2">
        <name>Zn(2+)</name>
        <dbReference type="ChEBI" id="CHEBI:29105"/>
    </cofactor>
</comment>
<dbReference type="GO" id="GO:0017061">
    <property type="term" value="F:S-methyl-5-thioadenosine phosphorylase activity"/>
    <property type="evidence" value="ECO:0007669"/>
    <property type="project" value="UniProtKB-EC"/>
</dbReference>
<proteinExistence type="inferred from homology"/>
<evidence type="ECO:0000256" key="9">
    <source>
        <dbReference type="ARBA" id="ARBA00047989"/>
    </source>
</evidence>
<evidence type="ECO:0000256" key="12">
    <source>
        <dbReference type="RuleBase" id="RU361274"/>
    </source>
</evidence>
<evidence type="ECO:0000256" key="5">
    <source>
        <dbReference type="ARBA" id="ARBA00022679"/>
    </source>
</evidence>
<evidence type="ECO:0000313" key="13">
    <source>
        <dbReference type="EMBL" id="NJP36646.1"/>
    </source>
</evidence>
<evidence type="ECO:0000256" key="8">
    <source>
        <dbReference type="ARBA" id="ARBA00022833"/>
    </source>
</evidence>
<comment type="catalytic activity">
    <reaction evidence="11">
        <text>S-methyl-5'-thioadenosine + phosphate = 5-(methylsulfanyl)-alpha-D-ribose 1-phosphate + adenine</text>
        <dbReference type="Rhea" id="RHEA:11852"/>
        <dbReference type="ChEBI" id="CHEBI:16708"/>
        <dbReference type="ChEBI" id="CHEBI:17509"/>
        <dbReference type="ChEBI" id="CHEBI:43474"/>
        <dbReference type="ChEBI" id="CHEBI:58533"/>
        <dbReference type="EC" id="2.4.2.28"/>
    </reaction>
    <physiologicalReaction direction="left-to-right" evidence="11">
        <dbReference type="Rhea" id="RHEA:11853"/>
    </physiologicalReaction>
</comment>
<dbReference type="InterPro" id="IPR003730">
    <property type="entry name" value="Cu_polyphenol_OxRdtase"/>
</dbReference>
<keyword evidence="14" id="KW-1185">Reference proteome</keyword>
<keyword evidence="7" id="KW-0378">Hydrolase</keyword>
<keyword evidence="8" id="KW-0862">Zinc</keyword>
<dbReference type="Pfam" id="PF02578">
    <property type="entry name" value="Cu-oxidase_4"/>
    <property type="match status" value="1"/>
</dbReference>
<comment type="similarity">
    <text evidence="4 12">Belongs to the purine nucleoside phosphorylase YfiH/LACC1 family.</text>
</comment>
<comment type="catalytic activity">
    <reaction evidence="9">
        <text>adenosine + H2O + H(+) = inosine + NH4(+)</text>
        <dbReference type="Rhea" id="RHEA:24408"/>
        <dbReference type="ChEBI" id="CHEBI:15377"/>
        <dbReference type="ChEBI" id="CHEBI:15378"/>
        <dbReference type="ChEBI" id="CHEBI:16335"/>
        <dbReference type="ChEBI" id="CHEBI:17596"/>
        <dbReference type="ChEBI" id="CHEBI:28938"/>
        <dbReference type="EC" id="3.5.4.4"/>
    </reaction>
    <physiologicalReaction direction="left-to-right" evidence="9">
        <dbReference type="Rhea" id="RHEA:24409"/>
    </physiologicalReaction>
</comment>
<sequence length="270" mass="30094">MTEPFVQHGNQLLIDRWMKHLPDLSAGFTTRLGGVSTGHYESNNLGLHTDDDPERIIANRYSTASETNTDLKQWVFADQTHEDQIVKVPRALAGSGSLDYDDTIKRTDGFYTDEPGVMLSLGFADCVPLYFIHEGKKLAGTAHAGWKGTVRNIGGKMVRLWSEFEGVPAGEIYAAIGPSIGSCCYQVDQKVIDELQKVLADFEPYSKNEDGTYQLQLKEANRLLLIQEGIPPENIHVSSCCTSCSEELFFSHRRDKGLTGRMHSFIGFTR</sequence>
<dbReference type="GO" id="GO:0016787">
    <property type="term" value="F:hydrolase activity"/>
    <property type="evidence" value="ECO:0007669"/>
    <property type="project" value="UniProtKB-KW"/>
</dbReference>
<reference evidence="13 14" key="1">
    <citation type="submission" date="2020-03" db="EMBL/GenBank/DDBJ databases">
        <title>Assessment of the enzymatic potential of alkaline-tolerant lipase obtained from Bacillus luteus H11 (technogenic soil) for the bioremediation of saline soils contaminated with petroleum substances.</title>
        <authorList>
            <person name="Kalwasinska A."/>
        </authorList>
    </citation>
    <scope>NUCLEOTIDE SEQUENCE [LARGE SCALE GENOMIC DNA]</scope>
    <source>
        <strain evidence="13 14">H11</strain>
    </source>
</reference>
<dbReference type="GO" id="GO:0005507">
    <property type="term" value="F:copper ion binding"/>
    <property type="evidence" value="ECO:0007669"/>
    <property type="project" value="TreeGrafter"/>
</dbReference>
<dbReference type="RefSeq" id="WP_168004930.1">
    <property type="nucleotide sequence ID" value="NZ_JAATHJ010000003.1"/>
</dbReference>
<keyword evidence="5" id="KW-0808">Transferase</keyword>
<evidence type="ECO:0000256" key="2">
    <source>
        <dbReference type="ARBA" id="ARBA00001947"/>
    </source>
</evidence>
<dbReference type="Gene3D" id="3.60.140.10">
    <property type="entry name" value="CNF1/YfiH-like putative cysteine hydrolases"/>
    <property type="match status" value="1"/>
</dbReference>
<dbReference type="PANTHER" id="PTHR30616">
    <property type="entry name" value="UNCHARACTERIZED PROTEIN YFIH"/>
    <property type="match status" value="1"/>
</dbReference>
<organism evidence="13 14">
    <name type="scientific">Alkalicoccus luteus</name>
    <dbReference type="NCBI Taxonomy" id="1237094"/>
    <lineage>
        <taxon>Bacteria</taxon>
        <taxon>Bacillati</taxon>
        <taxon>Bacillota</taxon>
        <taxon>Bacilli</taxon>
        <taxon>Bacillales</taxon>
        <taxon>Bacillaceae</taxon>
        <taxon>Alkalicoccus</taxon>
    </lineage>
</organism>
<name>A0A969PQM7_9BACI</name>
<gene>
    <name evidence="13" type="primary">pgeF</name>
    <name evidence="13" type="ORF">HCN83_03460</name>
</gene>
<dbReference type="Proteomes" id="UP000752012">
    <property type="component" value="Unassembled WGS sequence"/>
</dbReference>
<comment type="function">
    <text evidence="3">Purine nucleoside enzyme that catalyzes the phosphorolysis of adenosine and inosine nucleosides, yielding D-ribose 1-phosphate and the respective free bases, adenine and hypoxanthine. Also catalyzes the phosphorolysis of S-methyl-5'-thioadenosine into adenine and S-methyl-5-thio-alpha-D-ribose 1-phosphate. Also has adenosine deaminase activity.</text>
</comment>
<comment type="catalytic activity">
    <reaction evidence="10">
        <text>adenosine + phosphate = alpha-D-ribose 1-phosphate + adenine</text>
        <dbReference type="Rhea" id="RHEA:27642"/>
        <dbReference type="ChEBI" id="CHEBI:16335"/>
        <dbReference type="ChEBI" id="CHEBI:16708"/>
        <dbReference type="ChEBI" id="CHEBI:43474"/>
        <dbReference type="ChEBI" id="CHEBI:57720"/>
        <dbReference type="EC" id="2.4.2.1"/>
    </reaction>
    <physiologicalReaction direction="left-to-right" evidence="10">
        <dbReference type="Rhea" id="RHEA:27643"/>
    </physiologicalReaction>
</comment>
<dbReference type="AlphaFoldDB" id="A0A969PQM7"/>